<reference evidence="2" key="1">
    <citation type="journal article" date="2023" name="Plant J.">
        <title>Genome sequences and population genomics provide insights into the demographic history, inbreeding, and mutation load of two 'living fossil' tree species of Dipteronia.</title>
        <authorList>
            <person name="Feng Y."/>
            <person name="Comes H.P."/>
            <person name="Chen J."/>
            <person name="Zhu S."/>
            <person name="Lu R."/>
            <person name="Zhang X."/>
            <person name="Li P."/>
            <person name="Qiu J."/>
            <person name="Olsen K.M."/>
            <person name="Qiu Y."/>
        </authorList>
    </citation>
    <scope>NUCLEOTIDE SEQUENCE</scope>
    <source>
        <strain evidence="2">KIB01</strain>
    </source>
</reference>
<keyword evidence="3" id="KW-1185">Reference proteome</keyword>
<dbReference type="AlphaFoldDB" id="A0AAD9TJG2"/>
<dbReference type="PROSITE" id="PS50011">
    <property type="entry name" value="PROTEIN_KINASE_DOM"/>
    <property type="match status" value="1"/>
</dbReference>
<accession>A0AAD9TJG2</accession>
<dbReference type="GO" id="GO:0004672">
    <property type="term" value="F:protein kinase activity"/>
    <property type="evidence" value="ECO:0007669"/>
    <property type="project" value="InterPro"/>
</dbReference>
<feature type="domain" description="Protein kinase" evidence="1">
    <location>
        <begin position="1"/>
        <end position="154"/>
    </location>
</feature>
<name>A0AAD9TJG2_9ROSI</name>
<dbReference type="InterPro" id="IPR051564">
    <property type="entry name" value="LRR_receptor-like_kinase"/>
</dbReference>
<dbReference type="EMBL" id="JANJYI010000009">
    <property type="protein sequence ID" value="KAK2637207.1"/>
    <property type="molecule type" value="Genomic_DNA"/>
</dbReference>
<sequence length="154" mass="16828">MELNQLSCTIPHDIVEYLHHHCESPIVHGDLKPCNVLLDHDMVAHAGDFGLSKLLSDRPLSTAYGTQSSSVRVGGTIGYVAPEYGLGNEVSMLGDVYNFGILLLEMLTGKHPTDSLFNDGLTLHEFAKIALLERVMEIVEPSLLLEARTSNNSV</sequence>
<gene>
    <name evidence="2" type="ORF">Ddye_031999</name>
</gene>
<dbReference type="PANTHER" id="PTHR48055:SF55">
    <property type="entry name" value="PROTEIN KINASE DOMAIN-CONTAINING PROTEIN"/>
    <property type="match status" value="1"/>
</dbReference>
<dbReference type="SUPFAM" id="SSF56112">
    <property type="entry name" value="Protein kinase-like (PK-like)"/>
    <property type="match status" value="1"/>
</dbReference>
<dbReference type="InterPro" id="IPR008271">
    <property type="entry name" value="Ser/Thr_kinase_AS"/>
</dbReference>
<dbReference type="Gene3D" id="1.10.510.10">
    <property type="entry name" value="Transferase(Phosphotransferase) domain 1"/>
    <property type="match status" value="1"/>
</dbReference>
<dbReference type="InterPro" id="IPR000719">
    <property type="entry name" value="Prot_kinase_dom"/>
</dbReference>
<dbReference type="Proteomes" id="UP001280121">
    <property type="component" value="Unassembled WGS sequence"/>
</dbReference>
<evidence type="ECO:0000313" key="3">
    <source>
        <dbReference type="Proteomes" id="UP001280121"/>
    </source>
</evidence>
<dbReference type="PANTHER" id="PTHR48055">
    <property type="entry name" value="LEUCINE-RICH REPEAT RECEPTOR PROTEIN KINASE EMS1"/>
    <property type="match status" value="1"/>
</dbReference>
<proteinExistence type="predicted"/>
<dbReference type="Pfam" id="PF00069">
    <property type="entry name" value="Pkinase"/>
    <property type="match status" value="1"/>
</dbReference>
<dbReference type="PROSITE" id="PS00108">
    <property type="entry name" value="PROTEIN_KINASE_ST"/>
    <property type="match status" value="1"/>
</dbReference>
<organism evidence="2 3">
    <name type="scientific">Dipteronia dyeriana</name>
    <dbReference type="NCBI Taxonomy" id="168575"/>
    <lineage>
        <taxon>Eukaryota</taxon>
        <taxon>Viridiplantae</taxon>
        <taxon>Streptophyta</taxon>
        <taxon>Embryophyta</taxon>
        <taxon>Tracheophyta</taxon>
        <taxon>Spermatophyta</taxon>
        <taxon>Magnoliopsida</taxon>
        <taxon>eudicotyledons</taxon>
        <taxon>Gunneridae</taxon>
        <taxon>Pentapetalae</taxon>
        <taxon>rosids</taxon>
        <taxon>malvids</taxon>
        <taxon>Sapindales</taxon>
        <taxon>Sapindaceae</taxon>
        <taxon>Hippocastanoideae</taxon>
        <taxon>Acereae</taxon>
        <taxon>Dipteronia</taxon>
    </lineage>
</organism>
<dbReference type="InterPro" id="IPR011009">
    <property type="entry name" value="Kinase-like_dom_sf"/>
</dbReference>
<comment type="caution">
    <text evidence="2">The sequence shown here is derived from an EMBL/GenBank/DDBJ whole genome shotgun (WGS) entry which is preliminary data.</text>
</comment>
<dbReference type="GO" id="GO:0016020">
    <property type="term" value="C:membrane"/>
    <property type="evidence" value="ECO:0007669"/>
    <property type="project" value="TreeGrafter"/>
</dbReference>
<evidence type="ECO:0000313" key="2">
    <source>
        <dbReference type="EMBL" id="KAK2637207.1"/>
    </source>
</evidence>
<dbReference type="GO" id="GO:0005524">
    <property type="term" value="F:ATP binding"/>
    <property type="evidence" value="ECO:0007669"/>
    <property type="project" value="InterPro"/>
</dbReference>
<protein>
    <recommendedName>
        <fullName evidence="1">Protein kinase domain-containing protein</fullName>
    </recommendedName>
</protein>
<evidence type="ECO:0000259" key="1">
    <source>
        <dbReference type="PROSITE" id="PS50011"/>
    </source>
</evidence>